<evidence type="ECO:0000256" key="1">
    <source>
        <dbReference type="SAM" id="Phobius"/>
    </source>
</evidence>
<dbReference type="Pfam" id="PF20482">
    <property type="entry name" value="DUF6722"/>
    <property type="match status" value="1"/>
</dbReference>
<keyword evidence="1" id="KW-1133">Transmembrane helix</keyword>
<proteinExistence type="predicted"/>
<dbReference type="InterPro" id="IPR046568">
    <property type="entry name" value="DUF6722"/>
</dbReference>
<keyword evidence="1" id="KW-0472">Membrane</keyword>
<dbReference type="EMBL" id="CACRUT010000029">
    <property type="protein sequence ID" value="VYU62966.1"/>
    <property type="molecule type" value="Genomic_DNA"/>
</dbReference>
<gene>
    <name evidence="2" type="ORF">PCLFYP37_03387</name>
</gene>
<keyword evidence="1" id="KW-0812">Transmembrane</keyword>
<reference evidence="2" key="1">
    <citation type="submission" date="2019-11" db="EMBL/GenBank/DDBJ databases">
        <authorList>
            <person name="Feng L."/>
        </authorList>
    </citation>
    <scope>NUCLEOTIDE SEQUENCE</scope>
    <source>
        <strain evidence="2">PclaraLFYP37</strain>
    </source>
</reference>
<organism evidence="2">
    <name type="scientific">Paraprevotella clara</name>
    <dbReference type="NCBI Taxonomy" id="454154"/>
    <lineage>
        <taxon>Bacteria</taxon>
        <taxon>Pseudomonadati</taxon>
        <taxon>Bacteroidota</taxon>
        <taxon>Bacteroidia</taxon>
        <taxon>Bacteroidales</taxon>
        <taxon>Prevotellaceae</taxon>
        <taxon>Paraprevotella</taxon>
    </lineage>
</organism>
<feature type="transmembrane region" description="Helical" evidence="1">
    <location>
        <begin position="36"/>
        <end position="55"/>
    </location>
</feature>
<evidence type="ECO:0000313" key="2">
    <source>
        <dbReference type="EMBL" id="VYU62966.1"/>
    </source>
</evidence>
<protein>
    <submittedName>
        <fullName evidence="2">Uncharacterized protein</fullName>
    </submittedName>
</protein>
<accession>A0A6N3GEX2</accession>
<dbReference type="RefSeq" id="WP_302979569.1">
    <property type="nucleotide sequence ID" value="NZ_CACRUT010000029.1"/>
</dbReference>
<sequence length="63" mass="6921">MWKEKLGAYLIDVSKYVLTGVVIASLFKDLSESKMLIYGLGLLVACSTLLAGLVLSNKKEEEK</sequence>
<name>A0A6N3GEX2_9BACT</name>
<dbReference type="AlphaFoldDB" id="A0A6N3GEX2"/>